<sequence length="215" mass="22275">MTGAREAVLARLRDALGRTPHAAPPPVPREYRTRSDVAPGSAEALALLVDRLEDYKARVHRCTPAELPTALADLLAGAGSVVVPPALPEGWLAALPAGVEVRIDAPGARLSNADLDGAGAVLTGARVAIAETGTIVLDAEPDQGRRAITLVPDRHVCVVTAGQVVATVPEAVAVLDAHPARPLTWIAGPSATSDIELERVEGVHGPRTLDVVLVR</sequence>
<organism evidence="3 4">
    <name type="scientific">Georgenia ruanii</name>
    <dbReference type="NCBI Taxonomy" id="348442"/>
    <lineage>
        <taxon>Bacteria</taxon>
        <taxon>Bacillati</taxon>
        <taxon>Actinomycetota</taxon>
        <taxon>Actinomycetes</taxon>
        <taxon>Micrococcales</taxon>
        <taxon>Bogoriellaceae</taxon>
        <taxon>Georgenia</taxon>
    </lineage>
</organism>
<dbReference type="Pfam" id="PF02589">
    <property type="entry name" value="LUD_dom"/>
    <property type="match status" value="1"/>
</dbReference>
<dbReference type="Proteomes" id="UP000429644">
    <property type="component" value="Unassembled WGS sequence"/>
</dbReference>
<protein>
    <submittedName>
        <fullName evidence="3">Lactate utilization protein C</fullName>
    </submittedName>
</protein>
<feature type="region of interest" description="Disordered" evidence="1">
    <location>
        <begin position="15"/>
        <end position="35"/>
    </location>
</feature>
<dbReference type="InterPro" id="IPR024185">
    <property type="entry name" value="FTHF_cligase-like_sf"/>
</dbReference>
<dbReference type="InterPro" id="IPR003741">
    <property type="entry name" value="LUD_dom"/>
</dbReference>
<dbReference type="RefSeq" id="WP_152230441.1">
    <property type="nucleotide sequence ID" value="NZ_BAAAOT010000002.1"/>
</dbReference>
<dbReference type="AlphaFoldDB" id="A0A7J9UTI0"/>
<reference evidence="3 4" key="1">
    <citation type="submission" date="2019-10" db="EMBL/GenBank/DDBJ databases">
        <title>Georgenia wutianyii sp. nov. and Georgenia yuyongxinii sp. nov. isolated from plateau pika (Ochotona curzoniae) in the Qinghai-Tibet plateau of China.</title>
        <authorList>
            <person name="Tian Z."/>
        </authorList>
    </citation>
    <scope>NUCLEOTIDE SEQUENCE [LARGE SCALE GENOMIC DNA]</scope>
    <source>
        <strain evidence="3 4">JCM 15130</strain>
    </source>
</reference>
<keyword evidence="4" id="KW-1185">Reference proteome</keyword>
<feature type="domain" description="LUD" evidence="2">
    <location>
        <begin position="47"/>
        <end position="214"/>
    </location>
</feature>
<comment type="caution">
    <text evidence="3">The sequence shown here is derived from an EMBL/GenBank/DDBJ whole genome shotgun (WGS) entry which is preliminary data.</text>
</comment>
<evidence type="ECO:0000313" key="3">
    <source>
        <dbReference type="EMBL" id="MPV87812.1"/>
    </source>
</evidence>
<evidence type="ECO:0000256" key="1">
    <source>
        <dbReference type="SAM" id="MobiDB-lite"/>
    </source>
</evidence>
<evidence type="ECO:0000313" key="4">
    <source>
        <dbReference type="Proteomes" id="UP000429644"/>
    </source>
</evidence>
<accession>A0A7J9UTI0</accession>
<dbReference type="OrthoDB" id="9794187at2"/>
<dbReference type="InterPro" id="IPR037171">
    <property type="entry name" value="NagB/RpiA_transferase-like"/>
</dbReference>
<dbReference type="SUPFAM" id="SSF100950">
    <property type="entry name" value="NagB/RpiA/CoA transferase-like"/>
    <property type="match status" value="1"/>
</dbReference>
<dbReference type="PANTHER" id="PTHR43682:SF1">
    <property type="entry name" value="LACTATE UTILIZATION PROTEIN C"/>
    <property type="match status" value="1"/>
</dbReference>
<dbReference type="EMBL" id="WHPD01000872">
    <property type="protein sequence ID" value="MPV87812.1"/>
    <property type="molecule type" value="Genomic_DNA"/>
</dbReference>
<gene>
    <name evidence="3" type="ORF">GB882_03980</name>
</gene>
<proteinExistence type="predicted"/>
<name>A0A7J9UTI0_9MICO</name>
<dbReference type="PANTHER" id="PTHR43682">
    <property type="entry name" value="LACTATE UTILIZATION PROTEIN C"/>
    <property type="match status" value="1"/>
</dbReference>
<dbReference type="Gene3D" id="3.40.50.10420">
    <property type="entry name" value="NagB/RpiA/CoA transferase-like"/>
    <property type="match status" value="1"/>
</dbReference>
<evidence type="ECO:0000259" key="2">
    <source>
        <dbReference type="Pfam" id="PF02589"/>
    </source>
</evidence>